<dbReference type="EMBL" id="JBHSAO010000001">
    <property type="protein sequence ID" value="MFC4022978.1"/>
    <property type="molecule type" value="Genomic_DNA"/>
</dbReference>
<dbReference type="SUPFAM" id="SSF140415">
    <property type="entry name" value="YppE-like"/>
    <property type="match status" value="1"/>
</dbReference>
<gene>
    <name evidence="1" type="ORF">ACFOUV_04005</name>
</gene>
<dbReference type="InterPro" id="IPR014913">
    <property type="entry name" value="YppE-like"/>
</dbReference>
<dbReference type="Gene3D" id="1.20.120.440">
    <property type="entry name" value="YppE-like"/>
    <property type="match status" value="1"/>
</dbReference>
<reference evidence="2" key="1">
    <citation type="journal article" date="2019" name="Int. J. Syst. Evol. Microbiol.">
        <title>The Global Catalogue of Microorganisms (GCM) 10K type strain sequencing project: providing services to taxonomists for standard genome sequencing and annotation.</title>
        <authorList>
            <consortium name="The Broad Institute Genomics Platform"/>
            <consortium name="The Broad Institute Genome Sequencing Center for Infectious Disease"/>
            <person name="Wu L."/>
            <person name="Ma J."/>
        </authorList>
    </citation>
    <scope>NUCLEOTIDE SEQUENCE [LARGE SCALE GENOMIC DNA]</scope>
    <source>
        <strain evidence="2">IBRC-M 10703</strain>
    </source>
</reference>
<protein>
    <submittedName>
        <fullName evidence="1">DUF1798 family protein</fullName>
    </submittedName>
</protein>
<evidence type="ECO:0000313" key="1">
    <source>
        <dbReference type="EMBL" id="MFC4022978.1"/>
    </source>
</evidence>
<sequence>MELSSQTELLKRHLIRLKAIFEKNEPPESTKDKNFFLKVKDETMPVYELLEKWEETALKVVKERKANVHPQQITSTKENMELVLMHSYYVDARRKRYMELHNSILYVFDLLLEDIRP</sequence>
<evidence type="ECO:0000313" key="2">
    <source>
        <dbReference type="Proteomes" id="UP001595772"/>
    </source>
</evidence>
<dbReference type="Pfam" id="PF08807">
    <property type="entry name" value="DUF1798"/>
    <property type="match status" value="1"/>
</dbReference>
<dbReference type="Proteomes" id="UP001595772">
    <property type="component" value="Unassembled WGS sequence"/>
</dbReference>
<dbReference type="InterPro" id="IPR023351">
    <property type="entry name" value="YppE-like_sf"/>
</dbReference>
<organism evidence="1 2">
    <name type="scientific">Oceanobacillus longus</name>
    <dbReference type="NCBI Taxonomy" id="930120"/>
    <lineage>
        <taxon>Bacteria</taxon>
        <taxon>Bacillati</taxon>
        <taxon>Bacillota</taxon>
        <taxon>Bacilli</taxon>
        <taxon>Bacillales</taxon>
        <taxon>Bacillaceae</taxon>
        <taxon>Oceanobacillus</taxon>
    </lineage>
</organism>
<accession>A0ABV8GVZ2</accession>
<dbReference type="RefSeq" id="WP_379495466.1">
    <property type="nucleotide sequence ID" value="NZ_JBHSAO010000001.1"/>
</dbReference>
<name>A0ABV8GVZ2_9BACI</name>
<proteinExistence type="predicted"/>
<keyword evidence="2" id="KW-1185">Reference proteome</keyword>
<comment type="caution">
    <text evidence="1">The sequence shown here is derived from an EMBL/GenBank/DDBJ whole genome shotgun (WGS) entry which is preliminary data.</text>
</comment>